<dbReference type="NCBIfam" id="TIGR02727">
    <property type="entry name" value="MTHFS_bact"/>
    <property type="match status" value="1"/>
</dbReference>
<dbReference type="PIRSF" id="PIRSF006806">
    <property type="entry name" value="FTHF_cligase"/>
    <property type="match status" value="1"/>
</dbReference>
<dbReference type="SUPFAM" id="SSF100950">
    <property type="entry name" value="NagB/RpiA/CoA transferase-like"/>
    <property type="match status" value="1"/>
</dbReference>
<dbReference type="GO" id="GO:0046872">
    <property type="term" value="F:metal ion binding"/>
    <property type="evidence" value="ECO:0007669"/>
    <property type="project" value="UniProtKB-KW"/>
</dbReference>
<feature type="binding site" evidence="4">
    <location>
        <begin position="137"/>
        <end position="145"/>
    </location>
    <ligand>
        <name>ATP</name>
        <dbReference type="ChEBI" id="CHEBI:30616"/>
    </ligand>
</feature>
<dbReference type="GO" id="GO:0005524">
    <property type="term" value="F:ATP binding"/>
    <property type="evidence" value="ECO:0007669"/>
    <property type="project" value="UniProtKB-KW"/>
</dbReference>
<protein>
    <recommendedName>
        <fullName evidence="5">5-formyltetrahydrofolate cyclo-ligase</fullName>
        <ecNumber evidence="5">6.3.3.2</ecNumber>
    </recommendedName>
</protein>
<dbReference type="GO" id="GO:0035999">
    <property type="term" value="P:tetrahydrofolate interconversion"/>
    <property type="evidence" value="ECO:0007669"/>
    <property type="project" value="TreeGrafter"/>
</dbReference>
<reference evidence="6 7" key="1">
    <citation type="submission" date="2012-01" db="EMBL/GenBank/DDBJ databases">
        <title>The Genome Sequence of Helcococcus kunzii ATCC 51366.</title>
        <authorList>
            <consortium name="The Broad Institute Genome Sequencing Platform"/>
            <person name="Earl A."/>
            <person name="Ward D."/>
            <person name="Feldgarden M."/>
            <person name="Gevers D."/>
            <person name="Huys G."/>
            <person name="Young S.K."/>
            <person name="Zeng Q."/>
            <person name="Gargeya S."/>
            <person name="Fitzgerald M."/>
            <person name="Haas B."/>
            <person name="Abouelleil A."/>
            <person name="Alvarado L."/>
            <person name="Arachchi H.M."/>
            <person name="Berlin A."/>
            <person name="Chapman S.B."/>
            <person name="Gearin G."/>
            <person name="Goldberg J."/>
            <person name="Griggs A."/>
            <person name="Gujja S."/>
            <person name="Hansen M."/>
            <person name="Heiman D."/>
            <person name="Howarth C."/>
            <person name="Larimer J."/>
            <person name="Lui A."/>
            <person name="MacDonald P.J.P."/>
            <person name="McCowen C."/>
            <person name="Montmayeur A."/>
            <person name="Murphy C."/>
            <person name="Neiman D."/>
            <person name="Pearson M."/>
            <person name="Priest M."/>
            <person name="Roberts A."/>
            <person name="Saif S."/>
            <person name="Shea T."/>
            <person name="Sisk P."/>
            <person name="Stolte C."/>
            <person name="Sykes S."/>
            <person name="Wortman J."/>
            <person name="Nusbaum C."/>
            <person name="Birren B."/>
        </authorList>
    </citation>
    <scope>NUCLEOTIDE SEQUENCE [LARGE SCALE GENOMIC DNA]</scope>
    <source>
        <strain evidence="6 7">ATCC 51366</strain>
    </source>
</reference>
<keyword evidence="5" id="KW-0479">Metal-binding</keyword>
<accession>H3NMS2</accession>
<dbReference type="GeneID" id="96998637"/>
<comment type="catalytic activity">
    <reaction evidence="5">
        <text>(6S)-5-formyl-5,6,7,8-tetrahydrofolate + ATP = (6R)-5,10-methenyltetrahydrofolate + ADP + phosphate</text>
        <dbReference type="Rhea" id="RHEA:10488"/>
        <dbReference type="ChEBI" id="CHEBI:30616"/>
        <dbReference type="ChEBI" id="CHEBI:43474"/>
        <dbReference type="ChEBI" id="CHEBI:57455"/>
        <dbReference type="ChEBI" id="CHEBI:57457"/>
        <dbReference type="ChEBI" id="CHEBI:456216"/>
        <dbReference type="EC" id="6.3.3.2"/>
    </reaction>
</comment>
<dbReference type="GO" id="GO:0030272">
    <property type="term" value="F:5-formyltetrahydrofolate cyclo-ligase activity"/>
    <property type="evidence" value="ECO:0007669"/>
    <property type="project" value="UniProtKB-EC"/>
</dbReference>
<dbReference type="STRING" id="883114.HMPREF9709_00633"/>
<dbReference type="PANTHER" id="PTHR23407">
    <property type="entry name" value="ATPASE INHIBITOR/5-FORMYLTETRAHYDROFOLATE CYCLO-LIGASE"/>
    <property type="match status" value="1"/>
</dbReference>
<dbReference type="PANTHER" id="PTHR23407:SF1">
    <property type="entry name" value="5-FORMYLTETRAHYDROFOLATE CYCLO-LIGASE"/>
    <property type="match status" value="1"/>
</dbReference>
<comment type="similarity">
    <text evidence="1 5">Belongs to the 5-formyltetrahydrofolate cyclo-ligase family.</text>
</comment>
<feature type="binding site" evidence="4">
    <location>
        <begin position="9"/>
        <end position="13"/>
    </location>
    <ligand>
        <name>ATP</name>
        <dbReference type="ChEBI" id="CHEBI:30616"/>
    </ligand>
</feature>
<dbReference type="InterPro" id="IPR037171">
    <property type="entry name" value="NagB/RpiA_transferase-like"/>
</dbReference>
<proteinExistence type="inferred from homology"/>
<keyword evidence="7" id="KW-1185">Reference proteome</keyword>
<evidence type="ECO:0000256" key="4">
    <source>
        <dbReference type="PIRSR" id="PIRSR006806-1"/>
    </source>
</evidence>
<dbReference type="InterPro" id="IPR024185">
    <property type="entry name" value="FTHF_cligase-like_sf"/>
</dbReference>
<dbReference type="Proteomes" id="UP000004191">
    <property type="component" value="Unassembled WGS sequence"/>
</dbReference>
<evidence type="ECO:0000256" key="3">
    <source>
        <dbReference type="ARBA" id="ARBA00022840"/>
    </source>
</evidence>
<evidence type="ECO:0000256" key="5">
    <source>
        <dbReference type="RuleBase" id="RU361279"/>
    </source>
</evidence>
<dbReference type="AlphaFoldDB" id="H3NMS2"/>
<dbReference type="Pfam" id="PF01812">
    <property type="entry name" value="5-FTHF_cyc-lig"/>
    <property type="match status" value="1"/>
</dbReference>
<organism evidence="6 7">
    <name type="scientific">Helcococcus kunzii ATCC 51366</name>
    <dbReference type="NCBI Taxonomy" id="883114"/>
    <lineage>
        <taxon>Bacteria</taxon>
        <taxon>Bacillati</taxon>
        <taxon>Bacillota</taxon>
        <taxon>Tissierellia</taxon>
        <taxon>Tissierellales</taxon>
        <taxon>Peptoniphilaceae</taxon>
        <taxon>Helcococcus</taxon>
    </lineage>
</organism>
<keyword evidence="3 4" id="KW-0067">ATP-binding</keyword>
<dbReference type="GO" id="GO:0009396">
    <property type="term" value="P:folic acid-containing compound biosynthetic process"/>
    <property type="evidence" value="ECO:0007669"/>
    <property type="project" value="TreeGrafter"/>
</dbReference>
<dbReference type="OrthoDB" id="9801938at2"/>
<evidence type="ECO:0000256" key="2">
    <source>
        <dbReference type="ARBA" id="ARBA00022741"/>
    </source>
</evidence>
<comment type="cofactor">
    <cofactor evidence="5">
        <name>Mg(2+)</name>
        <dbReference type="ChEBI" id="CHEBI:18420"/>
    </cofactor>
</comment>
<dbReference type="HOGENOM" id="CLU_066245_2_2_9"/>
<keyword evidence="5" id="KW-0460">Magnesium</keyword>
<evidence type="ECO:0000313" key="7">
    <source>
        <dbReference type="Proteomes" id="UP000004191"/>
    </source>
</evidence>
<evidence type="ECO:0000256" key="1">
    <source>
        <dbReference type="ARBA" id="ARBA00010638"/>
    </source>
</evidence>
<dbReference type="InterPro" id="IPR002698">
    <property type="entry name" value="FTHF_cligase"/>
</dbReference>
<dbReference type="EC" id="6.3.3.2" evidence="5"/>
<evidence type="ECO:0000313" key="6">
    <source>
        <dbReference type="EMBL" id="EHR34663.1"/>
    </source>
</evidence>
<dbReference type="eggNOG" id="COG0212">
    <property type="taxonomic scope" value="Bacteria"/>
</dbReference>
<feature type="binding site" evidence="4">
    <location>
        <position position="55"/>
    </location>
    <ligand>
        <name>substrate</name>
    </ligand>
</feature>
<dbReference type="Gene3D" id="3.40.50.10420">
    <property type="entry name" value="NagB/RpiA/CoA transferase-like"/>
    <property type="match status" value="1"/>
</dbReference>
<comment type="caution">
    <text evidence="6">The sequence shown here is derived from an EMBL/GenBank/DDBJ whole genome shotgun (WGS) entry which is preliminary data.</text>
</comment>
<keyword evidence="6" id="KW-0436">Ligase</keyword>
<dbReference type="PATRIC" id="fig|883114.3.peg.626"/>
<keyword evidence="2 4" id="KW-0547">Nucleotide-binding</keyword>
<dbReference type="EMBL" id="AGEI01000019">
    <property type="protein sequence ID" value="EHR34663.1"/>
    <property type="molecule type" value="Genomic_DNA"/>
</dbReference>
<feature type="binding site" evidence="4">
    <location>
        <position position="60"/>
    </location>
    <ligand>
        <name>substrate</name>
    </ligand>
</feature>
<sequence>MNQCIKDFKKRLRKKFLNERNALDIKIREDIDKKIIKNILEYYEYISAKNIFTFVGIGSEINTIPLIEKAIEDKKDVFVPLCIDKSSMESRKINSISELEEKHFGLLEPSINSEKIEINKIDLSIIPCLAVDKEGYRLGYGGGYYDRYFANTNINNAFIVCRGDFIIDSVPHENFDIKFNKLVSENGIVTI</sequence>
<dbReference type="RefSeq" id="WP_005397898.1">
    <property type="nucleotide sequence ID" value="NZ_JH601088.1"/>
</dbReference>
<gene>
    <name evidence="6" type="ORF">HMPREF9709_00633</name>
</gene>
<name>H3NMS2_9FIRM</name>